<keyword evidence="11" id="KW-1185">Reference proteome</keyword>
<dbReference type="PANTHER" id="PTHR45754">
    <property type="entry name" value="METHYLENETETRAHYDROFOLATE REDUCTASE"/>
    <property type="match status" value="1"/>
</dbReference>
<dbReference type="GO" id="GO:0071949">
    <property type="term" value="F:FAD binding"/>
    <property type="evidence" value="ECO:0007669"/>
    <property type="project" value="TreeGrafter"/>
</dbReference>
<dbReference type="GO" id="GO:0005829">
    <property type="term" value="C:cytosol"/>
    <property type="evidence" value="ECO:0007669"/>
    <property type="project" value="TreeGrafter"/>
</dbReference>
<dbReference type="AlphaFoldDB" id="Q67LF9"/>
<evidence type="ECO:0000256" key="9">
    <source>
        <dbReference type="SAM" id="MobiDB-lite"/>
    </source>
</evidence>
<dbReference type="InterPro" id="IPR003171">
    <property type="entry name" value="Mehydrof_redctse-like"/>
</dbReference>
<evidence type="ECO:0000256" key="4">
    <source>
        <dbReference type="ARBA" id="ARBA00022630"/>
    </source>
</evidence>
<evidence type="ECO:0000256" key="2">
    <source>
        <dbReference type="ARBA" id="ARBA00004777"/>
    </source>
</evidence>
<gene>
    <name evidence="10" type="ordered locus">STH2502</name>
</gene>
<dbReference type="GO" id="GO:0035999">
    <property type="term" value="P:tetrahydrofolate interconversion"/>
    <property type="evidence" value="ECO:0007669"/>
    <property type="project" value="UniProtKB-UniPathway"/>
</dbReference>
<evidence type="ECO:0000256" key="8">
    <source>
        <dbReference type="RuleBase" id="RU003862"/>
    </source>
</evidence>
<protein>
    <recommendedName>
        <fullName evidence="8">Methylenetetrahydrofolate reductase</fullName>
    </recommendedName>
</protein>
<dbReference type="InterPro" id="IPR029041">
    <property type="entry name" value="FAD-linked_oxidoreductase-like"/>
</dbReference>
<dbReference type="EMBL" id="AP006840">
    <property type="protein sequence ID" value="BAD41487.1"/>
    <property type="molecule type" value="Genomic_DNA"/>
</dbReference>
<keyword evidence="5 8" id="KW-0274">FAD</keyword>
<keyword evidence="6 8" id="KW-0560">Oxidoreductase</keyword>
<dbReference type="HOGENOM" id="CLU_057297_0_0_9"/>
<accession>Q67LF9</accession>
<comment type="similarity">
    <text evidence="3 8">Belongs to the methylenetetrahydrofolate reductase family.</text>
</comment>
<reference evidence="10 11" key="1">
    <citation type="journal article" date="2004" name="Nucleic Acids Res.">
        <title>Genome sequence of Symbiobacterium thermophilum, an uncultivable bacterium that depends on microbial commensalism.</title>
        <authorList>
            <person name="Ueda K."/>
            <person name="Yamashita A."/>
            <person name="Ishikawa J."/>
            <person name="Shimada M."/>
            <person name="Watsuji T."/>
            <person name="Morimura K."/>
            <person name="Ikeda H."/>
            <person name="Hattori M."/>
            <person name="Beppu T."/>
        </authorList>
    </citation>
    <scope>NUCLEOTIDE SEQUENCE [LARGE SCALE GENOMIC DNA]</scope>
    <source>
        <strain evidence="11">T / IAM 14863</strain>
    </source>
</reference>
<dbReference type="KEGG" id="sth:STH2502"/>
<proteinExistence type="inferred from homology"/>
<feature type="region of interest" description="Disordered" evidence="9">
    <location>
        <begin position="1"/>
        <end position="20"/>
    </location>
</feature>
<dbReference type="SUPFAM" id="SSF51730">
    <property type="entry name" value="FAD-linked oxidoreductase"/>
    <property type="match status" value="1"/>
</dbReference>
<evidence type="ECO:0000256" key="3">
    <source>
        <dbReference type="ARBA" id="ARBA00006743"/>
    </source>
</evidence>
<dbReference type="STRING" id="292459.STH2502"/>
<evidence type="ECO:0000256" key="5">
    <source>
        <dbReference type="ARBA" id="ARBA00022827"/>
    </source>
</evidence>
<dbReference type="GO" id="GO:0009086">
    <property type="term" value="P:methionine biosynthetic process"/>
    <property type="evidence" value="ECO:0007669"/>
    <property type="project" value="TreeGrafter"/>
</dbReference>
<sequence>MRSSGLSANPSFSKGSLRMEGRGGSAMARLMHRLQQGAFCVTVEIDPPRGAGVAGTLERVRRFGDRVDAVNVADCPMANVRMSPITLAHLLQRDGQVEAIFHLTTRDRNIIGLQAELLGAAGLGVRNILALRGDDPSRGDHPDARGVFEVDTIGLIRLAAALNRGQTVSGTPLEQGTDFAIGCACNPAAADLEAEVSRLEEKVEAGAHFAQTQPVYDPRQVERFQAKLAGRVKIPILYGVLPLKSYEFADRLNRTVPGIVIPGWVLDRMRGRDEEEGLRLTAELLREIGPHVHGVHIFPMNSARRVVAVLDLIDELGLRHSVRVGV</sequence>
<dbReference type="UniPathway" id="UPA00193"/>
<keyword evidence="4 8" id="KW-0285">Flavoprotein</keyword>
<dbReference type="CDD" id="cd00537">
    <property type="entry name" value="MTHFR"/>
    <property type="match status" value="1"/>
</dbReference>
<name>Q67LF9_SYMTH</name>
<evidence type="ECO:0000256" key="1">
    <source>
        <dbReference type="ARBA" id="ARBA00001974"/>
    </source>
</evidence>
<dbReference type="PANTHER" id="PTHR45754:SF3">
    <property type="entry name" value="METHYLENETETRAHYDROFOLATE REDUCTASE (NADPH)"/>
    <property type="match status" value="1"/>
</dbReference>
<dbReference type="Proteomes" id="UP000000417">
    <property type="component" value="Chromosome"/>
</dbReference>
<evidence type="ECO:0000256" key="7">
    <source>
        <dbReference type="ARBA" id="ARBA00048628"/>
    </source>
</evidence>
<comment type="pathway">
    <text evidence="2 8">One-carbon metabolism; tetrahydrofolate interconversion.</text>
</comment>
<dbReference type="GO" id="GO:0106312">
    <property type="term" value="F:methylenetetrahydrofolate reductase (NADH) activity"/>
    <property type="evidence" value="ECO:0007669"/>
    <property type="project" value="UniProtKB-EC"/>
</dbReference>
<comment type="catalytic activity">
    <reaction evidence="7">
        <text>(6S)-5-methyl-5,6,7,8-tetrahydrofolate + NAD(+) = (6R)-5,10-methylene-5,6,7,8-tetrahydrofolate + NADH + H(+)</text>
        <dbReference type="Rhea" id="RHEA:19821"/>
        <dbReference type="ChEBI" id="CHEBI:15378"/>
        <dbReference type="ChEBI" id="CHEBI:15636"/>
        <dbReference type="ChEBI" id="CHEBI:18608"/>
        <dbReference type="ChEBI" id="CHEBI:57540"/>
        <dbReference type="ChEBI" id="CHEBI:57945"/>
        <dbReference type="EC" id="1.5.1.54"/>
    </reaction>
    <physiologicalReaction direction="right-to-left" evidence="7">
        <dbReference type="Rhea" id="RHEA:19823"/>
    </physiologicalReaction>
</comment>
<dbReference type="eggNOG" id="COG0685">
    <property type="taxonomic scope" value="Bacteria"/>
</dbReference>
<comment type="cofactor">
    <cofactor evidence="1 8">
        <name>FAD</name>
        <dbReference type="ChEBI" id="CHEBI:57692"/>
    </cofactor>
</comment>
<evidence type="ECO:0000313" key="10">
    <source>
        <dbReference type="EMBL" id="BAD41487.1"/>
    </source>
</evidence>
<organism evidence="10 11">
    <name type="scientific">Symbiobacterium thermophilum (strain DSM 24528 / JCM 14929 / IAM 14863 / T)</name>
    <dbReference type="NCBI Taxonomy" id="292459"/>
    <lineage>
        <taxon>Bacteria</taxon>
        <taxon>Bacillati</taxon>
        <taxon>Bacillota</taxon>
        <taxon>Clostridia</taxon>
        <taxon>Eubacteriales</taxon>
        <taxon>Symbiobacteriaceae</taxon>
        <taxon>Symbiobacterium</taxon>
    </lineage>
</organism>
<feature type="compositionally biased region" description="Polar residues" evidence="9">
    <location>
        <begin position="1"/>
        <end position="14"/>
    </location>
</feature>
<evidence type="ECO:0000256" key="6">
    <source>
        <dbReference type="ARBA" id="ARBA00023002"/>
    </source>
</evidence>
<dbReference type="Gene3D" id="3.20.20.220">
    <property type="match status" value="1"/>
</dbReference>
<dbReference type="Pfam" id="PF02219">
    <property type="entry name" value="MTHFR"/>
    <property type="match status" value="1"/>
</dbReference>
<evidence type="ECO:0000313" key="11">
    <source>
        <dbReference type="Proteomes" id="UP000000417"/>
    </source>
</evidence>